<evidence type="ECO:0000256" key="2">
    <source>
        <dbReference type="ARBA" id="ARBA00023082"/>
    </source>
</evidence>
<protein>
    <submittedName>
        <fullName evidence="6">FliA/WhiG family RNA polymerase sigma factor</fullName>
    </submittedName>
</protein>
<dbReference type="Proteomes" id="UP001149400">
    <property type="component" value="Unassembled WGS sequence"/>
</dbReference>
<comment type="caution">
    <text evidence="6">The sequence shown here is derived from an EMBL/GenBank/DDBJ whole genome shotgun (WGS) entry which is preliminary data.</text>
</comment>
<name>A0ABT5R0P1_9GAMM</name>
<dbReference type="InterPro" id="IPR013325">
    <property type="entry name" value="RNA_pol_sigma_r2"/>
</dbReference>
<dbReference type="Pfam" id="PF04542">
    <property type="entry name" value="Sigma70_r2"/>
    <property type="match status" value="1"/>
</dbReference>
<keyword evidence="3" id="KW-0238">DNA-binding</keyword>
<reference evidence="6" key="1">
    <citation type="submission" date="2021-12" db="EMBL/GenBank/DDBJ databases">
        <title>Enterovibrio ZSDZ35 sp. nov. and Enterovibrio ZSDZ42 sp. nov., isolated from coastal seawater in Qingdao.</title>
        <authorList>
            <person name="Zhang P."/>
        </authorList>
    </citation>
    <scope>NUCLEOTIDE SEQUENCE</scope>
    <source>
        <strain evidence="6">ZSDZ42</strain>
    </source>
</reference>
<dbReference type="InterPro" id="IPR000943">
    <property type="entry name" value="RNA_pol_sigma70"/>
</dbReference>
<dbReference type="EMBL" id="JAJUBC010000010">
    <property type="protein sequence ID" value="MDD1793574.1"/>
    <property type="molecule type" value="Genomic_DNA"/>
</dbReference>
<keyword evidence="1" id="KW-0805">Transcription regulation</keyword>
<dbReference type="Gene3D" id="1.10.1740.10">
    <property type="match status" value="1"/>
</dbReference>
<dbReference type="Pfam" id="PF04545">
    <property type="entry name" value="Sigma70_r4"/>
    <property type="match status" value="1"/>
</dbReference>
<dbReference type="InterPro" id="IPR013324">
    <property type="entry name" value="RNA_pol_sigma_r3/r4-like"/>
</dbReference>
<gene>
    <name evidence="6" type="ORF">LRP50_10585</name>
</gene>
<dbReference type="NCBIfam" id="TIGR02479">
    <property type="entry name" value="FliA_WhiG"/>
    <property type="match status" value="1"/>
</dbReference>
<dbReference type="InterPro" id="IPR012845">
    <property type="entry name" value="RNA_pol_sigma_FliA_WhiG"/>
</dbReference>
<dbReference type="Gene3D" id="1.20.140.160">
    <property type="match status" value="1"/>
</dbReference>
<accession>A0ABT5R0P1</accession>
<evidence type="ECO:0000256" key="1">
    <source>
        <dbReference type="ARBA" id="ARBA00023015"/>
    </source>
</evidence>
<keyword evidence="4" id="KW-0804">Transcription</keyword>
<dbReference type="CDD" id="cd06171">
    <property type="entry name" value="Sigma70_r4"/>
    <property type="match status" value="1"/>
</dbReference>
<dbReference type="SUPFAM" id="SSF88659">
    <property type="entry name" value="Sigma3 and sigma4 domains of RNA polymerase sigma factors"/>
    <property type="match status" value="2"/>
</dbReference>
<evidence type="ECO:0000259" key="5">
    <source>
        <dbReference type="PROSITE" id="PS00716"/>
    </source>
</evidence>
<organism evidence="6 7">
    <name type="scientific">Enterovibrio gelatinilyticus</name>
    <dbReference type="NCBI Taxonomy" id="2899819"/>
    <lineage>
        <taxon>Bacteria</taxon>
        <taxon>Pseudomonadati</taxon>
        <taxon>Pseudomonadota</taxon>
        <taxon>Gammaproteobacteria</taxon>
        <taxon>Vibrionales</taxon>
        <taxon>Vibrionaceae</taxon>
        <taxon>Enterovibrio</taxon>
    </lineage>
</organism>
<dbReference type="PANTHER" id="PTHR30385">
    <property type="entry name" value="SIGMA FACTOR F FLAGELLAR"/>
    <property type="match status" value="1"/>
</dbReference>
<evidence type="ECO:0000256" key="4">
    <source>
        <dbReference type="ARBA" id="ARBA00023163"/>
    </source>
</evidence>
<dbReference type="NCBIfam" id="TIGR02937">
    <property type="entry name" value="sigma70-ECF"/>
    <property type="match status" value="1"/>
</dbReference>
<dbReference type="PROSITE" id="PS00716">
    <property type="entry name" value="SIGMA70_2"/>
    <property type="match status" value="1"/>
</dbReference>
<dbReference type="InterPro" id="IPR007630">
    <property type="entry name" value="RNA_pol_sigma70_r4"/>
</dbReference>
<keyword evidence="7" id="KW-1185">Reference proteome</keyword>
<dbReference type="PANTHER" id="PTHR30385:SF7">
    <property type="entry name" value="RNA POLYMERASE SIGMA FACTOR FLIA"/>
    <property type="match status" value="1"/>
</dbReference>
<evidence type="ECO:0000313" key="7">
    <source>
        <dbReference type="Proteomes" id="UP001149400"/>
    </source>
</evidence>
<evidence type="ECO:0000256" key="3">
    <source>
        <dbReference type="ARBA" id="ARBA00023125"/>
    </source>
</evidence>
<dbReference type="InterPro" id="IPR014284">
    <property type="entry name" value="RNA_pol_sigma-70_dom"/>
</dbReference>
<proteinExistence type="predicted"/>
<sequence length="247" mass="28050">MIASAAVTGLEAYQQHNQVSNKAREQRLLTQLAGVVKRVVSHLSIQANTVMSTEDMEQIGLMALLDTVRRYPDEDETALRKLASSRVRGAILDELRRLDWRPRQLRQKTHQLRDHEKAVAKALGRVPTELELARAVGVSVSEVRQLKLAHEAESPQSFESMQEDNAAFPDLAVYCEKVEKEKMRQSLKAALATLTQREQIVMSFYFEHEMSLKEIALVFDLTEARISQIQKKALTTLQQKLADWTLA</sequence>
<dbReference type="PRINTS" id="PR00046">
    <property type="entry name" value="SIGMA70FCT"/>
</dbReference>
<evidence type="ECO:0000313" key="6">
    <source>
        <dbReference type="EMBL" id="MDD1793574.1"/>
    </source>
</evidence>
<dbReference type="SUPFAM" id="SSF88946">
    <property type="entry name" value="Sigma2 domain of RNA polymerase sigma factors"/>
    <property type="match status" value="1"/>
</dbReference>
<feature type="domain" description="RNA polymerase sigma-70" evidence="5">
    <location>
        <begin position="211"/>
        <end position="237"/>
    </location>
</feature>
<dbReference type="InterPro" id="IPR007627">
    <property type="entry name" value="RNA_pol_sigma70_r2"/>
</dbReference>
<dbReference type="RefSeq" id="WP_274164427.1">
    <property type="nucleotide sequence ID" value="NZ_JAJUBC010000010.1"/>
</dbReference>
<keyword evidence="2" id="KW-0731">Sigma factor</keyword>